<dbReference type="GO" id="GO:0033539">
    <property type="term" value="P:fatty acid beta-oxidation using acyl-CoA dehydrogenase"/>
    <property type="evidence" value="ECO:0007669"/>
    <property type="project" value="TreeGrafter"/>
</dbReference>
<feature type="non-terminal residue" evidence="5">
    <location>
        <position position="1"/>
    </location>
</feature>
<dbReference type="GO" id="GO:0050660">
    <property type="term" value="F:flavin adenine dinucleotide binding"/>
    <property type="evidence" value="ECO:0007669"/>
    <property type="project" value="InterPro"/>
</dbReference>
<comment type="similarity">
    <text evidence="1">Belongs to the ETF alpha-subunit/FixB family.</text>
</comment>
<dbReference type="GO" id="GO:0009055">
    <property type="term" value="F:electron transfer activity"/>
    <property type="evidence" value="ECO:0007669"/>
    <property type="project" value="InterPro"/>
</dbReference>
<name>A0A6A0A0S2_HAELA</name>
<keyword evidence="2" id="KW-0285">Flavoprotein</keyword>
<evidence type="ECO:0000256" key="2">
    <source>
        <dbReference type="ARBA" id="ARBA00022630"/>
    </source>
</evidence>
<dbReference type="InterPro" id="IPR001308">
    <property type="entry name" value="ETF_a/FixB"/>
</dbReference>
<feature type="domain" description="Electron transfer flavoprotein alpha subunit C-terminal" evidence="4">
    <location>
        <begin position="75"/>
        <end position="152"/>
    </location>
</feature>
<dbReference type="PANTHER" id="PTHR43153:SF1">
    <property type="entry name" value="ELECTRON TRANSFER FLAVOPROTEIN SUBUNIT ALPHA, MITOCHONDRIAL"/>
    <property type="match status" value="1"/>
</dbReference>
<dbReference type="InterPro" id="IPR014729">
    <property type="entry name" value="Rossmann-like_a/b/a_fold"/>
</dbReference>
<comment type="caution">
    <text evidence="5">The sequence shown here is derived from an EMBL/GenBank/DDBJ whole genome shotgun (WGS) entry which is preliminary data.</text>
</comment>
<protein>
    <submittedName>
        <fullName evidence="5">ETF domain-containing protein</fullName>
    </submittedName>
</protein>
<gene>
    <name evidence="5" type="ORF">HaLaN_22967</name>
</gene>
<keyword evidence="6" id="KW-1185">Reference proteome</keyword>
<reference evidence="5 6" key="1">
    <citation type="submission" date="2020-02" db="EMBL/GenBank/DDBJ databases">
        <title>Draft genome sequence of Haematococcus lacustris strain NIES-144.</title>
        <authorList>
            <person name="Morimoto D."/>
            <person name="Nakagawa S."/>
            <person name="Yoshida T."/>
            <person name="Sawayama S."/>
        </authorList>
    </citation>
    <scope>NUCLEOTIDE SEQUENCE [LARGE SCALE GENOMIC DNA]</scope>
    <source>
        <strain evidence="5 6">NIES-144</strain>
    </source>
</reference>
<proteinExistence type="inferred from homology"/>
<evidence type="ECO:0000256" key="3">
    <source>
        <dbReference type="ARBA" id="ARBA00022827"/>
    </source>
</evidence>
<evidence type="ECO:0000313" key="6">
    <source>
        <dbReference type="Proteomes" id="UP000485058"/>
    </source>
</evidence>
<dbReference type="InterPro" id="IPR014731">
    <property type="entry name" value="ETF_asu_C"/>
</dbReference>
<dbReference type="Proteomes" id="UP000485058">
    <property type="component" value="Unassembled WGS sequence"/>
</dbReference>
<organism evidence="5 6">
    <name type="scientific">Haematococcus lacustris</name>
    <name type="common">Green alga</name>
    <name type="synonym">Haematococcus pluvialis</name>
    <dbReference type="NCBI Taxonomy" id="44745"/>
    <lineage>
        <taxon>Eukaryota</taxon>
        <taxon>Viridiplantae</taxon>
        <taxon>Chlorophyta</taxon>
        <taxon>core chlorophytes</taxon>
        <taxon>Chlorophyceae</taxon>
        <taxon>CS clade</taxon>
        <taxon>Chlamydomonadales</taxon>
        <taxon>Haematococcaceae</taxon>
        <taxon>Haematococcus</taxon>
    </lineage>
</organism>
<dbReference type="Gene3D" id="3.40.50.1220">
    <property type="entry name" value="TPP-binding domain"/>
    <property type="match status" value="1"/>
</dbReference>
<sequence>PVYAGNALATVQYQQPGVRMMTVRTASFPPAATQPGSPSNPAAIVQLAVEEVQAAVLSPPAAGPGSQGSAAGPGSEVVVCGGRALKTAAAFQQLERLADAFGGGAVGASRAAVDGGMAANDLQVGQTGKIISPDLYIGVGISGAIQHLAGIKDSKCIVAINNDREAPIFQVADYGLVADLFEAVPELERQVRALRASQQK</sequence>
<dbReference type="EMBL" id="BLLF01002706">
    <property type="protein sequence ID" value="GFH25066.1"/>
    <property type="molecule type" value="Genomic_DNA"/>
</dbReference>
<dbReference type="AlphaFoldDB" id="A0A6A0A0S2"/>
<accession>A0A6A0A0S2</accession>
<evidence type="ECO:0000259" key="4">
    <source>
        <dbReference type="Pfam" id="PF00766"/>
    </source>
</evidence>
<evidence type="ECO:0000313" key="5">
    <source>
        <dbReference type="EMBL" id="GFH25066.1"/>
    </source>
</evidence>
<keyword evidence="3" id="KW-0274">FAD</keyword>
<dbReference type="Pfam" id="PF00766">
    <property type="entry name" value="ETF_alpha"/>
    <property type="match status" value="1"/>
</dbReference>
<dbReference type="GO" id="GO:0005739">
    <property type="term" value="C:mitochondrion"/>
    <property type="evidence" value="ECO:0007669"/>
    <property type="project" value="TreeGrafter"/>
</dbReference>
<dbReference type="InterPro" id="IPR029035">
    <property type="entry name" value="DHS-like_NAD/FAD-binding_dom"/>
</dbReference>
<dbReference type="Gene3D" id="3.40.50.620">
    <property type="entry name" value="HUPs"/>
    <property type="match status" value="1"/>
</dbReference>
<dbReference type="FunFam" id="3.40.50.1220:FF:000001">
    <property type="entry name" value="Electron transfer flavoprotein, alpha subunit"/>
    <property type="match status" value="1"/>
</dbReference>
<dbReference type="PANTHER" id="PTHR43153">
    <property type="entry name" value="ELECTRON TRANSFER FLAVOPROTEIN ALPHA"/>
    <property type="match status" value="1"/>
</dbReference>
<dbReference type="SUPFAM" id="SSF52402">
    <property type="entry name" value="Adenine nucleotide alpha hydrolases-like"/>
    <property type="match status" value="1"/>
</dbReference>
<evidence type="ECO:0000256" key="1">
    <source>
        <dbReference type="ARBA" id="ARBA00005817"/>
    </source>
</evidence>
<dbReference type="SUPFAM" id="SSF52467">
    <property type="entry name" value="DHS-like NAD/FAD-binding domain"/>
    <property type="match status" value="1"/>
</dbReference>